<name>A0A9D2B3W8_9FIRM</name>
<dbReference type="InterPro" id="IPR023214">
    <property type="entry name" value="HAD_sf"/>
</dbReference>
<dbReference type="InterPro" id="IPR006439">
    <property type="entry name" value="HAD-SF_hydro_IA"/>
</dbReference>
<dbReference type="Gene3D" id="1.10.150.240">
    <property type="entry name" value="Putative phosphatase, domain 2"/>
    <property type="match status" value="1"/>
</dbReference>
<dbReference type="NCBIfam" id="TIGR01509">
    <property type="entry name" value="HAD-SF-IA-v3"/>
    <property type="match status" value="1"/>
</dbReference>
<dbReference type="PRINTS" id="PR00413">
    <property type="entry name" value="HADHALOGNASE"/>
</dbReference>
<protein>
    <submittedName>
        <fullName evidence="1">HAD family phosphatase</fullName>
    </submittedName>
</protein>
<dbReference type="AlphaFoldDB" id="A0A9D2B3W8"/>
<comment type="caution">
    <text evidence="1">The sequence shown here is derived from an EMBL/GenBank/DDBJ whole genome shotgun (WGS) entry which is preliminary data.</text>
</comment>
<dbReference type="PANTHER" id="PTHR18901:SF38">
    <property type="entry name" value="PSEUDOURIDINE-5'-PHOSPHATASE"/>
    <property type="match status" value="1"/>
</dbReference>
<evidence type="ECO:0000313" key="2">
    <source>
        <dbReference type="Proteomes" id="UP000886817"/>
    </source>
</evidence>
<reference evidence="1" key="2">
    <citation type="submission" date="2021-04" db="EMBL/GenBank/DDBJ databases">
        <authorList>
            <person name="Gilroy R."/>
        </authorList>
    </citation>
    <scope>NUCLEOTIDE SEQUENCE</scope>
    <source>
        <strain evidence="1">ChiSjej1B19-8411</strain>
    </source>
</reference>
<dbReference type="NCBIfam" id="TIGR01549">
    <property type="entry name" value="HAD-SF-IA-v1"/>
    <property type="match status" value="1"/>
</dbReference>
<reference evidence="1" key="1">
    <citation type="journal article" date="2021" name="PeerJ">
        <title>Extensive microbial diversity within the chicken gut microbiome revealed by metagenomics and culture.</title>
        <authorList>
            <person name="Gilroy R."/>
            <person name="Ravi A."/>
            <person name="Getino M."/>
            <person name="Pursley I."/>
            <person name="Horton D.L."/>
            <person name="Alikhan N.F."/>
            <person name="Baker D."/>
            <person name="Gharbi K."/>
            <person name="Hall N."/>
            <person name="Watson M."/>
            <person name="Adriaenssens E.M."/>
            <person name="Foster-Nyarko E."/>
            <person name="Jarju S."/>
            <person name="Secka A."/>
            <person name="Antonio M."/>
            <person name="Oren A."/>
            <person name="Chaudhuri R.R."/>
            <person name="La Ragione R."/>
            <person name="Hildebrand F."/>
            <person name="Pallen M.J."/>
        </authorList>
    </citation>
    <scope>NUCLEOTIDE SEQUENCE</scope>
    <source>
        <strain evidence="1">ChiSjej1B19-8411</strain>
    </source>
</reference>
<gene>
    <name evidence="1" type="ORF">IAA45_07285</name>
</gene>
<sequence length="217" mass="24324">MKKAVIFDMDGLMFDSERATYEGYIEVCREYGCEMTLEFYKKMLGCPLPTARKFLTEEFQGKFPLDEGIGKVHAYLDRRFRIQGVPKKKGLDEILEYVKQAGMKTMVATSSGRERVEEILRLAGVADYFQDLICGDEVERGKPNPDIFLKGCEKLGCAPQEAWVLEDSEAGIAAACAAGIDCICVPDMKMPSRELQEKVYCMADSLLEARDVIAGKK</sequence>
<dbReference type="EMBL" id="DXEX01000159">
    <property type="protein sequence ID" value="HIX59499.1"/>
    <property type="molecule type" value="Genomic_DNA"/>
</dbReference>
<proteinExistence type="predicted"/>
<dbReference type="Pfam" id="PF13419">
    <property type="entry name" value="HAD_2"/>
    <property type="match status" value="1"/>
</dbReference>
<dbReference type="PANTHER" id="PTHR18901">
    <property type="entry name" value="2-DEOXYGLUCOSE-6-PHOSPHATE PHOSPHATASE 2"/>
    <property type="match status" value="1"/>
</dbReference>
<dbReference type="SFLD" id="SFLDG01129">
    <property type="entry name" value="C1.5:_HAD__Beta-PGM__Phosphata"/>
    <property type="match status" value="1"/>
</dbReference>
<accession>A0A9D2B3W8</accession>
<dbReference type="Proteomes" id="UP000886817">
    <property type="component" value="Unassembled WGS sequence"/>
</dbReference>
<evidence type="ECO:0000313" key="1">
    <source>
        <dbReference type="EMBL" id="HIX59499.1"/>
    </source>
</evidence>
<dbReference type="SUPFAM" id="SSF56784">
    <property type="entry name" value="HAD-like"/>
    <property type="match status" value="1"/>
</dbReference>
<dbReference type="InterPro" id="IPR023198">
    <property type="entry name" value="PGP-like_dom2"/>
</dbReference>
<organism evidence="1 2">
    <name type="scientific">Candidatus Blautia gallistercoris</name>
    <dbReference type="NCBI Taxonomy" id="2838490"/>
    <lineage>
        <taxon>Bacteria</taxon>
        <taxon>Bacillati</taxon>
        <taxon>Bacillota</taxon>
        <taxon>Clostridia</taxon>
        <taxon>Lachnospirales</taxon>
        <taxon>Lachnospiraceae</taxon>
        <taxon>Blautia</taxon>
    </lineage>
</organism>
<dbReference type="SFLD" id="SFLDS00003">
    <property type="entry name" value="Haloacid_Dehalogenase"/>
    <property type="match status" value="1"/>
</dbReference>
<dbReference type="InterPro" id="IPR036412">
    <property type="entry name" value="HAD-like_sf"/>
</dbReference>
<dbReference type="SFLD" id="SFLDG01135">
    <property type="entry name" value="C1.5.6:_HAD__Beta-PGM__Phospha"/>
    <property type="match status" value="1"/>
</dbReference>
<dbReference type="InterPro" id="IPR041492">
    <property type="entry name" value="HAD_2"/>
</dbReference>
<dbReference type="Gene3D" id="3.40.50.1000">
    <property type="entry name" value="HAD superfamily/HAD-like"/>
    <property type="match status" value="1"/>
</dbReference>